<comment type="subcellular location">
    <subcellularLocation>
        <location evidence="1">Cell membrane</location>
        <topology evidence="1">Multi-pass membrane protein</topology>
    </subcellularLocation>
</comment>
<feature type="transmembrane region" description="Helical" evidence="7">
    <location>
        <begin position="142"/>
        <end position="166"/>
    </location>
</feature>
<dbReference type="Proteomes" id="UP001627408">
    <property type="component" value="Unassembled WGS sequence"/>
</dbReference>
<comment type="caution">
    <text evidence="8">The sequence shown here is derived from an EMBL/GenBank/DDBJ whole genome shotgun (WGS) entry which is preliminary data.</text>
</comment>
<dbReference type="Pfam" id="PF01810">
    <property type="entry name" value="LysE"/>
    <property type="match status" value="1"/>
</dbReference>
<evidence type="ECO:0000313" key="8">
    <source>
        <dbReference type="EMBL" id="MFL4472222.1"/>
    </source>
</evidence>
<proteinExistence type="inferred from homology"/>
<feature type="transmembrane region" description="Helical" evidence="7">
    <location>
        <begin position="114"/>
        <end position="136"/>
    </location>
</feature>
<evidence type="ECO:0000256" key="5">
    <source>
        <dbReference type="ARBA" id="ARBA00022989"/>
    </source>
</evidence>
<feature type="transmembrane region" description="Helical" evidence="7">
    <location>
        <begin position="178"/>
        <end position="200"/>
    </location>
</feature>
<keyword evidence="9" id="KW-1185">Reference proteome</keyword>
<name>A0ABW8UZ31_9RHOB</name>
<dbReference type="InterPro" id="IPR001123">
    <property type="entry name" value="LeuE-type"/>
</dbReference>
<dbReference type="PANTHER" id="PTHR30086">
    <property type="entry name" value="ARGININE EXPORTER PROTEIN ARGO"/>
    <property type="match status" value="1"/>
</dbReference>
<sequence length="207" mass="22144">MSVETYLLYLAAVAVFFATPPDTSQLLIVSNAMKHGLRRSLWVICGDLSANVLQMTAAAFGLAAIIATSAQAFGWIKWLGVAYLVWIGLRLMLSRGGQGPSAPAARATGLFRMGFLTSMTNPFAVVFFAALFPQFIDPHMAILPQLVILGVTYLAVDGVTLLLWGWAGERVAQRLAKLSMTGINRISGGLMIGAAALLGFKDIAPER</sequence>
<evidence type="ECO:0000256" key="3">
    <source>
        <dbReference type="ARBA" id="ARBA00022475"/>
    </source>
</evidence>
<dbReference type="RefSeq" id="WP_407594365.1">
    <property type="nucleotide sequence ID" value="NZ_JBHDIY010000003.1"/>
</dbReference>
<evidence type="ECO:0000256" key="1">
    <source>
        <dbReference type="ARBA" id="ARBA00004651"/>
    </source>
</evidence>
<evidence type="ECO:0000256" key="6">
    <source>
        <dbReference type="ARBA" id="ARBA00023136"/>
    </source>
</evidence>
<keyword evidence="6 7" id="KW-0472">Membrane</keyword>
<feature type="transmembrane region" description="Helical" evidence="7">
    <location>
        <begin position="72"/>
        <end position="93"/>
    </location>
</feature>
<accession>A0ABW8UZ31</accession>
<dbReference type="PIRSF" id="PIRSF006324">
    <property type="entry name" value="LeuE"/>
    <property type="match status" value="1"/>
</dbReference>
<evidence type="ECO:0000256" key="7">
    <source>
        <dbReference type="SAM" id="Phobius"/>
    </source>
</evidence>
<feature type="transmembrane region" description="Helical" evidence="7">
    <location>
        <begin position="6"/>
        <end position="29"/>
    </location>
</feature>
<evidence type="ECO:0000256" key="4">
    <source>
        <dbReference type="ARBA" id="ARBA00022692"/>
    </source>
</evidence>
<protein>
    <submittedName>
        <fullName evidence="8">LysE family translocator</fullName>
    </submittedName>
</protein>
<evidence type="ECO:0000313" key="9">
    <source>
        <dbReference type="Proteomes" id="UP001627408"/>
    </source>
</evidence>
<dbReference type="EMBL" id="JBHDIY010000003">
    <property type="protein sequence ID" value="MFL4472222.1"/>
    <property type="molecule type" value="Genomic_DNA"/>
</dbReference>
<keyword evidence="3" id="KW-1003">Cell membrane</keyword>
<keyword evidence="5 7" id="KW-1133">Transmembrane helix</keyword>
<organism evidence="8 9">
    <name type="scientific">Tateyamaria armeniaca</name>
    <dbReference type="NCBI Taxonomy" id="2518930"/>
    <lineage>
        <taxon>Bacteria</taxon>
        <taxon>Pseudomonadati</taxon>
        <taxon>Pseudomonadota</taxon>
        <taxon>Alphaproteobacteria</taxon>
        <taxon>Rhodobacterales</taxon>
        <taxon>Roseobacteraceae</taxon>
        <taxon>Tateyamaria</taxon>
    </lineage>
</organism>
<evidence type="ECO:0000256" key="2">
    <source>
        <dbReference type="ARBA" id="ARBA00007928"/>
    </source>
</evidence>
<keyword evidence="4 7" id="KW-0812">Transmembrane</keyword>
<comment type="similarity">
    <text evidence="2">Belongs to the Rht family.</text>
</comment>
<reference evidence="8 9" key="1">
    <citation type="submission" date="2024-08" db="EMBL/GenBank/DDBJ databases">
        <title>Tateyamaria sp. nov., isolated from marine algae.</title>
        <authorList>
            <person name="Choi B.J."/>
            <person name="Kim J.M."/>
            <person name="Lee J.K."/>
            <person name="Choi D.G."/>
            <person name="Bayburt H."/>
            <person name="Baek J.H."/>
            <person name="Han D.M."/>
            <person name="Jeon C.O."/>
        </authorList>
    </citation>
    <scope>NUCLEOTIDE SEQUENCE [LARGE SCALE GENOMIC DNA]</scope>
    <source>
        <strain evidence="8 9">KMU-156</strain>
    </source>
</reference>
<gene>
    <name evidence="8" type="ORF">ACERZ8_20910</name>
</gene>
<dbReference type="PANTHER" id="PTHR30086:SF14">
    <property type="entry name" value="HOMOSERINE_HOMOSERINE LACTONE EFFLUX PROTEIN"/>
    <property type="match status" value="1"/>
</dbReference>